<evidence type="ECO:0000313" key="4">
    <source>
        <dbReference type="EMBL" id="GIL99311.1"/>
    </source>
</evidence>
<sequence length="612" mass="72625">MFSYHIQHHACISMIAYASHEYLVDVIISSSWRWAAALSVAYGSKFKGRHHCVPIHCVSFQHGGGFPVPNDRPVPARNGVPLIWLSYIRRRHPSSRRLLSKPYPASARRPAPPPISALQVNDPNAPEQALIPTSPRSVEACFRLGVDPIELQFHPIAYYKYTGDTDEIARIRYEKNEQVRRERIKSLIDLRKRLVDDGWTGEPGRQAGASAKKSSMGGSNENRPNSSTMVEKERQRLDVLRKRHEREIAQMIAHEAARKELADKQQRKVEALEARAVEMARQKAEHDREWIVRQRELELQRVREQKELEREGKRMAEERYRREREAQRAKEEEEKRMKKEAYQRELERRQRTLEHRAETERILSEQAERVRLRKQAMEVADAERSKRLQQEAHERHLANLEKRKKAEERINSALQANSEILRKKRDEFIRRERDAEARRMELERQERLAMEQRRQQEMQREQERHNKYLTAQELEEARKKALRERAEAKERELAELAASRKREMGIRRVEREFELKRRLDRVDEISKVHLYQRQALLERIMDDYERTRQMMRERQQLMRVRKDTNMAASMQRQQLSQAMEQLRYARSLERLAGANGAVNVDALMRRPATARV</sequence>
<dbReference type="Proteomes" id="UP000747110">
    <property type="component" value="Unassembled WGS sequence"/>
</dbReference>
<accession>A0A8J4DB05</accession>
<dbReference type="EMBL" id="BNCQ01000006">
    <property type="protein sequence ID" value="GIL99311.1"/>
    <property type="molecule type" value="Genomic_DNA"/>
</dbReference>
<keyword evidence="1" id="KW-0175">Coiled coil</keyword>
<keyword evidence="6" id="KW-1185">Reference proteome</keyword>
<evidence type="ECO:0000313" key="3">
    <source>
        <dbReference type="EMBL" id="GIL72824.1"/>
    </source>
</evidence>
<organism evidence="4 5">
    <name type="scientific">Volvox reticuliferus</name>
    <dbReference type="NCBI Taxonomy" id="1737510"/>
    <lineage>
        <taxon>Eukaryota</taxon>
        <taxon>Viridiplantae</taxon>
        <taxon>Chlorophyta</taxon>
        <taxon>core chlorophytes</taxon>
        <taxon>Chlorophyceae</taxon>
        <taxon>CS clade</taxon>
        <taxon>Chlamydomonadales</taxon>
        <taxon>Volvocaceae</taxon>
        <taxon>Volvox</taxon>
    </lineage>
</organism>
<dbReference type="OrthoDB" id="200110at2759"/>
<protein>
    <submittedName>
        <fullName evidence="4">Uncharacterized protein</fullName>
    </submittedName>
</protein>
<evidence type="ECO:0000256" key="1">
    <source>
        <dbReference type="SAM" id="Coils"/>
    </source>
</evidence>
<dbReference type="PANTHER" id="PTHR38019">
    <property type="entry name" value="KDA ANTIGEN P200, PUTATIVE-RELATED"/>
    <property type="match status" value="1"/>
</dbReference>
<evidence type="ECO:0000313" key="6">
    <source>
        <dbReference type="Proteomes" id="UP000747110"/>
    </source>
</evidence>
<feature type="compositionally biased region" description="Polar residues" evidence="2">
    <location>
        <begin position="220"/>
        <end position="229"/>
    </location>
</feature>
<evidence type="ECO:0000256" key="2">
    <source>
        <dbReference type="SAM" id="MobiDB-lite"/>
    </source>
</evidence>
<dbReference type="EMBL" id="BNCP01000004">
    <property type="protein sequence ID" value="GIL72824.1"/>
    <property type="molecule type" value="Genomic_DNA"/>
</dbReference>
<reference evidence="4" key="1">
    <citation type="journal article" date="2021" name="Proc. Natl. Acad. Sci. U.S.A.">
        <title>Three genomes in the algal genus Volvox reveal the fate of a haploid sex-determining region after a transition to homothallism.</title>
        <authorList>
            <person name="Yamamoto K."/>
            <person name="Hamaji T."/>
            <person name="Kawai-Toyooka H."/>
            <person name="Matsuzaki R."/>
            <person name="Takahashi F."/>
            <person name="Nishimura Y."/>
            <person name="Kawachi M."/>
            <person name="Noguchi H."/>
            <person name="Minakuchi Y."/>
            <person name="Umen J.G."/>
            <person name="Toyoda A."/>
            <person name="Nozaki H."/>
        </authorList>
    </citation>
    <scope>NUCLEOTIDE SEQUENCE</scope>
    <source>
        <strain evidence="4">NIES-3785</strain>
        <strain evidence="3">NIES-3786</strain>
    </source>
</reference>
<dbReference type="AlphaFoldDB" id="A0A8J4DB05"/>
<dbReference type="PANTHER" id="PTHR38019:SF1">
    <property type="entry name" value="N-ACETYLTRANSFERASE DOMAIN-CONTAINING PROTEIN"/>
    <property type="match status" value="1"/>
</dbReference>
<proteinExistence type="predicted"/>
<feature type="compositionally biased region" description="Low complexity" evidence="2">
    <location>
        <begin position="207"/>
        <end position="219"/>
    </location>
</feature>
<comment type="caution">
    <text evidence="4">The sequence shown here is derived from an EMBL/GenBank/DDBJ whole genome shotgun (WGS) entry which is preliminary data.</text>
</comment>
<feature type="region of interest" description="Disordered" evidence="2">
    <location>
        <begin position="98"/>
        <end position="121"/>
    </location>
</feature>
<name>A0A8J4DB05_9CHLO</name>
<gene>
    <name evidence="3" type="ORF">Vretifemale_3121</name>
    <name evidence="4" type="ORF">Vretimale_4506</name>
</gene>
<feature type="region of interest" description="Disordered" evidence="2">
    <location>
        <begin position="198"/>
        <end position="233"/>
    </location>
</feature>
<feature type="coiled-coil region" evidence="1">
    <location>
        <begin position="390"/>
        <end position="499"/>
    </location>
</feature>
<evidence type="ECO:0000313" key="5">
    <source>
        <dbReference type="Proteomes" id="UP000722791"/>
    </source>
</evidence>
<dbReference type="Proteomes" id="UP000722791">
    <property type="component" value="Unassembled WGS sequence"/>
</dbReference>
<feature type="compositionally biased region" description="Low complexity" evidence="2">
    <location>
        <begin position="100"/>
        <end position="109"/>
    </location>
</feature>